<dbReference type="OrthoDB" id="9812790at2"/>
<dbReference type="PROSITE" id="PS00634">
    <property type="entry name" value="RIBOSOMAL_L30"/>
    <property type="match status" value="1"/>
</dbReference>
<dbReference type="PANTHER" id="PTHR15892">
    <property type="entry name" value="MITOCHONDRIAL RIBOSOMAL PROTEIN L30"/>
    <property type="match status" value="1"/>
</dbReference>
<dbReference type="PIRSF" id="PIRSF002211">
    <property type="entry name" value="Ribosomal_L30_bac-type"/>
    <property type="match status" value="1"/>
</dbReference>
<dbReference type="RefSeq" id="WP_054818726.1">
    <property type="nucleotide sequence ID" value="NZ_BJCS01000018.1"/>
</dbReference>
<dbReference type="PATRIC" id="fig|162209.4.peg.4851"/>
<accession>A0A0U2WER5</accession>
<protein>
    <recommendedName>
        <fullName evidence="5">Large ribosomal subunit protein uL30</fullName>
    </recommendedName>
</protein>
<sequence length="62" mass="6952">MAKQLQITLKRSLIGRPETQRRTVTALGLRKLNQTVTQADNAAIRGMVNQVNHLVEVKEIEA</sequence>
<dbReference type="NCBIfam" id="TIGR01308">
    <property type="entry name" value="rpmD_bact"/>
    <property type="match status" value="1"/>
</dbReference>
<reference evidence="8" key="1">
    <citation type="submission" date="2015-12" db="EMBL/GenBank/DDBJ databases">
        <title>Complete genome sequences of two moderately thermophilic Paenibacillus species.</title>
        <authorList>
            <person name="Butler R.III."/>
            <person name="Wang J."/>
            <person name="Stark B.C."/>
            <person name="Pombert J.-F."/>
        </authorList>
    </citation>
    <scope>NUCLEOTIDE SEQUENCE [LARGE SCALE GENOMIC DNA]</scope>
    <source>
        <strain evidence="8">32O-Y</strain>
    </source>
</reference>
<dbReference type="PANTHER" id="PTHR15892:SF2">
    <property type="entry name" value="LARGE RIBOSOMAL SUBUNIT PROTEIN UL30M"/>
    <property type="match status" value="1"/>
</dbReference>
<dbReference type="GO" id="GO:0006412">
    <property type="term" value="P:translation"/>
    <property type="evidence" value="ECO:0007669"/>
    <property type="project" value="UniProtKB-UniRule"/>
</dbReference>
<dbReference type="CDD" id="cd01658">
    <property type="entry name" value="Ribosomal_L30"/>
    <property type="match status" value="1"/>
</dbReference>
<gene>
    <name evidence="5" type="primary">rpmD</name>
    <name evidence="7" type="ORF">IJ22_46010</name>
</gene>
<keyword evidence="8" id="KW-1185">Reference proteome</keyword>
<dbReference type="Gene3D" id="3.30.1390.20">
    <property type="entry name" value="Ribosomal protein L30, ferredoxin-like fold domain"/>
    <property type="match status" value="1"/>
</dbReference>
<dbReference type="GO" id="GO:0003735">
    <property type="term" value="F:structural constituent of ribosome"/>
    <property type="evidence" value="ECO:0007669"/>
    <property type="project" value="InterPro"/>
</dbReference>
<dbReference type="EMBL" id="CP013652">
    <property type="protein sequence ID" value="ALS24878.1"/>
    <property type="molecule type" value="Genomic_DNA"/>
</dbReference>
<comment type="subunit">
    <text evidence="2 5">Part of the 50S ribosomal subunit.</text>
</comment>
<dbReference type="Proteomes" id="UP000061660">
    <property type="component" value="Chromosome"/>
</dbReference>
<dbReference type="InterPro" id="IPR036919">
    <property type="entry name" value="Ribo_uL30_ferredoxin-like_sf"/>
</dbReference>
<evidence type="ECO:0000256" key="2">
    <source>
        <dbReference type="ARBA" id="ARBA00011838"/>
    </source>
</evidence>
<dbReference type="KEGG" id="pnp:IJ22_46010"/>
<keyword evidence="4 5" id="KW-0687">Ribonucleoprotein</keyword>
<dbReference type="InterPro" id="IPR016082">
    <property type="entry name" value="Ribosomal_uL30_ferredoxin-like"/>
</dbReference>
<dbReference type="Pfam" id="PF00327">
    <property type="entry name" value="Ribosomal_L30"/>
    <property type="match status" value="1"/>
</dbReference>
<keyword evidence="3 5" id="KW-0689">Ribosomal protein</keyword>
<dbReference type="SUPFAM" id="SSF55129">
    <property type="entry name" value="Ribosomal protein L30p/L7e"/>
    <property type="match status" value="1"/>
</dbReference>
<evidence type="ECO:0000256" key="3">
    <source>
        <dbReference type="ARBA" id="ARBA00022980"/>
    </source>
</evidence>
<evidence type="ECO:0000256" key="4">
    <source>
        <dbReference type="ARBA" id="ARBA00023274"/>
    </source>
</evidence>
<comment type="similarity">
    <text evidence="1 5 6">Belongs to the universal ribosomal protein uL30 family.</text>
</comment>
<dbReference type="InterPro" id="IPR005996">
    <property type="entry name" value="Ribosomal_uL30_bac-type"/>
</dbReference>
<dbReference type="InterPro" id="IPR018038">
    <property type="entry name" value="Ribosomal_uL30_CS"/>
</dbReference>
<organism evidence="7 8">
    <name type="scientific">Paenibacillus naphthalenovorans</name>
    <dbReference type="NCBI Taxonomy" id="162209"/>
    <lineage>
        <taxon>Bacteria</taxon>
        <taxon>Bacillati</taxon>
        <taxon>Bacillota</taxon>
        <taxon>Bacilli</taxon>
        <taxon>Bacillales</taxon>
        <taxon>Paenibacillaceae</taxon>
        <taxon>Paenibacillus</taxon>
    </lineage>
</organism>
<reference evidence="7 8" key="2">
    <citation type="journal article" date="2016" name="Genome Announc.">
        <title>Complete Genome Sequences of Two Interactive Moderate Thermophiles, Paenibacillus napthalenovorans 32O-Y and Paenibacillus sp. 32O-W.</title>
        <authorList>
            <person name="Butler R.R.III."/>
            <person name="Wang J."/>
            <person name="Stark B.C."/>
            <person name="Pombert J.F."/>
        </authorList>
    </citation>
    <scope>NUCLEOTIDE SEQUENCE [LARGE SCALE GENOMIC DNA]</scope>
    <source>
        <strain evidence="7 8">32O-Y</strain>
    </source>
</reference>
<dbReference type="GO" id="GO:0022625">
    <property type="term" value="C:cytosolic large ribosomal subunit"/>
    <property type="evidence" value="ECO:0007669"/>
    <property type="project" value="TreeGrafter"/>
</dbReference>
<name>A0A0U2WER5_9BACL</name>
<evidence type="ECO:0000256" key="6">
    <source>
        <dbReference type="RuleBase" id="RU003734"/>
    </source>
</evidence>
<evidence type="ECO:0000256" key="5">
    <source>
        <dbReference type="HAMAP-Rule" id="MF_01371"/>
    </source>
</evidence>
<evidence type="ECO:0000313" key="8">
    <source>
        <dbReference type="Proteomes" id="UP000061660"/>
    </source>
</evidence>
<evidence type="ECO:0000313" key="7">
    <source>
        <dbReference type="EMBL" id="ALS24878.1"/>
    </source>
</evidence>
<dbReference type="AlphaFoldDB" id="A0A0U2WER5"/>
<proteinExistence type="inferred from homology"/>
<evidence type="ECO:0000256" key="1">
    <source>
        <dbReference type="ARBA" id="ARBA00007594"/>
    </source>
</evidence>
<dbReference type="FunFam" id="3.30.1390.20:FF:000001">
    <property type="entry name" value="50S ribosomal protein L30"/>
    <property type="match status" value="1"/>
</dbReference>
<dbReference type="HAMAP" id="MF_01371_B">
    <property type="entry name" value="Ribosomal_uL30_B"/>
    <property type="match status" value="1"/>
</dbReference>
<dbReference type="STRING" id="162209.IJ22_46010"/>